<dbReference type="RefSeq" id="WP_114447475.1">
    <property type="nucleotide sequence ID" value="NZ_QPHM01000001.1"/>
</dbReference>
<feature type="domain" description="DUF8009" evidence="1">
    <location>
        <begin position="11"/>
        <end position="145"/>
    </location>
</feature>
<evidence type="ECO:0000313" key="3">
    <source>
        <dbReference type="Proteomes" id="UP000252189"/>
    </source>
</evidence>
<evidence type="ECO:0000259" key="1">
    <source>
        <dbReference type="Pfam" id="PF26033"/>
    </source>
</evidence>
<dbReference type="Pfam" id="PF26033">
    <property type="entry name" value="DUF8009"/>
    <property type="match status" value="1"/>
</dbReference>
<dbReference type="Proteomes" id="UP000252189">
    <property type="component" value="Unassembled WGS sequence"/>
</dbReference>
<evidence type="ECO:0000313" key="2">
    <source>
        <dbReference type="EMBL" id="RCU45921.1"/>
    </source>
</evidence>
<dbReference type="OrthoDB" id="199191at2157"/>
<keyword evidence="3" id="KW-1185">Reference proteome</keyword>
<dbReference type="AlphaFoldDB" id="A0A368N8K8"/>
<dbReference type="EMBL" id="QPHM01000001">
    <property type="protein sequence ID" value="RCU45921.1"/>
    <property type="molecule type" value="Genomic_DNA"/>
</dbReference>
<reference evidence="2 3" key="1">
    <citation type="submission" date="2018-07" db="EMBL/GenBank/DDBJ databases">
        <title>Genome sequences of Haloplanus salinus JCM 18368T.</title>
        <authorList>
            <person name="Kim Y.B."/>
            <person name="Roh S.W."/>
        </authorList>
    </citation>
    <scope>NUCLEOTIDE SEQUENCE [LARGE SCALE GENOMIC DNA]</scope>
    <source>
        <strain evidence="2 3">JCM 18368</strain>
    </source>
</reference>
<sequence length="145" mass="15706">MTPHGNGAASDDADPTAIRSIAVTVDDVVTALEATRRSDRRTVLRITPPFSGRMRARLHRPTGDDGSEAINLDPSALVADLPSYPDPDETADRLRAAGEYTTERHHDRHAAAVEEWREAAREAVVDAVALPATDGPHRVEVKRLG</sequence>
<comment type="caution">
    <text evidence="2">The sequence shown here is derived from an EMBL/GenBank/DDBJ whole genome shotgun (WGS) entry which is preliminary data.</text>
</comment>
<protein>
    <recommendedName>
        <fullName evidence="1">DUF8009 domain-containing protein</fullName>
    </recommendedName>
</protein>
<dbReference type="InterPro" id="IPR058322">
    <property type="entry name" value="DUF8009"/>
</dbReference>
<proteinExistence type="predicted"/>
<name>A0A368N8K8_9EURY</name>
<organism evidence="2 3">
    <name type="scientific">Haloplanus salinus</name>
    <dbReference type="NCBI Taxonomy" id="1126245"/>
    <lineage>
        <taxon>Archaea</taxon>
        <taxon>Methanobacteriati</taxon>
        <taxon>Methanobacteriota</taxon>
        <taxon>Stenosarchaea group</taxon>
        <taxon>Halobacteria</taxon>
        <taxon>Halobacteriales</taxon>
        <taxon>Haloferacaceae</taxon>
        <taxon>Haloplanus</taxon>
    </lineage>
</organism>
<accession>A0A368N8K8</accession>
<gene>
    <name evidence="2" type="ORF">DU504_00550</name>
</gene>